<dbReference type="InterPro" id="IPR004815">
    <property type="entry name" value="Lon_bac/euk-typ"/>
</dbReference>
<comment type="induction">
    <text evidence="11">By heat shock.</text>
</comment>
<dbReference type="InterPro" id="IPR054594">
    <property type="entry name" value="Lon_lid"/>
</dbReference>
<keyword evidence="7 11" id="KW-0720">Serine protease</keyword>
<dbReference type="GO" id="GO:0005737">
    <property type="term" value="C:cytoplasm"/>
    <property type="evidence" value="ECO:0007669"/>
    <property type="project" value="UniProtKB-SubCell"/>
</dbReference>
<dbReference type="HAMAP" id="MF_01973">
    <property type="entry name" value="lon_bact"/>
    <property type="match status" value="1"/>
</dbReference>
<dbReference type="SUPFAM" id="SSF53383">
    <property type="entry name" value="PLP-dependent transferases"/>
    <property type="match status" value="1"/>
</dbReference>
<dbReference type="Gene3D" id="1.10.8.60">
    <property type="match status" value="1"/>
</dbReference>
<dbReference type="PROSITE" id="PS00595">
    <property type="entry name" value="AA_TRANSFER_CLASS_5"/>
    <property type="match status" value="1"/>
</dbReference>
<dbReference type="EMBL" id="VBPA01000433">
    <property type="protein sequence ID" value="TMQ67786.1"/>
    <property type="molecule type" value="Genomic_DNA"/>
</dbReference>
<proteinExistence type="evidence at transcript level"/>
<dbReference type="InterPro" id="IPR027543">
    <property type="entry name" value="Lon_bac"/>
</dbReference>
<evidence type="ECO:0000259" key="14">
    <source>
        <dbReference type="PROSITE" id="PS51786"/>
    </source>
</evidence>
<evidence type="ECO:0000256" key="1">
    <source>
        <dbReference type="ARBA" id="ARBA00001933"/>
    </source>
</evidence>
<evidence type="ECO:0000313" key="17">
    <source>
        <dbReference type="Proteomes" id="UP000319836"/>
    </source>
</evidence>
<dbReference type="FunFam" id="3.40.50.300:FF:000382">
    <property type="entry name" value="Lon protease homolog 2, peroxisomal"/>
    <property type="match status" value="1"/>
</dbReference>
<dbReference type="InterPro" id="IPR003959">
    <property type="entry name" value="ATPase_AAA_core"/>
</dbReference>
<dbReference type="PROSITE" id="PS51787">
    <property type="entry name" value="LON_N"/>
    <property type="match status" value="1"/>
</dbReference>
<dbReference type="Gene3D" id="3.40.50.300">
    <property type="entry name" value="P-loop containing nucleotide triphosphate hydrolases"/>
    <property type="match status" value="1"/>
</dbReference>
<dbReference type="InterPro" id="IPR046336">
    <property type="entry name" value="Lon_prtase_N_sf"/>
</dbReference>
<dbReference type="InterPro" id="IPR014721">
    <property type="entry name" value="Ribsml_uS5_D2-typ_fold_subgr"/>
</dbReference>
<comment type="caution">
    <text evidence="16">The sequence shown here is derived from an EMBL/GenBank/DDBJ whole genome shotgun (WGS) entry which is preliminary data.</text>
</comment>
<dbReference type="Pfam" id="PF22667">
    <property type="entry name" value="Lon_lid"/>
    <property type="match status" value="1"/>
</dbReference>
<reference evidence="16 17" key="1">
    <citation type="journal article" date="2019" name="Nat. Microbiol.">
        <title>Mediterranean grassland soil C-N compound turnover is dependent on rainfall and depth, and is mediated by genomically divergent microorganisms.</title>
        <authorList>
            <person name="Diamond S."/>
            <person name="Andeer P.F."/>
            <person name="Li Z."/>
            <person name="Crits-Christoph A."/>
            <person name="Burstein D."/>
            <person name="Anantharaman K."/>
            <person name="Lane K.R."/>
            <person name="Thomas B.C."/>
            <person name="Pan C."/>
            <person name="Northen T.R."/>
            <person name="Banfield J.F."/>
        </authorList>
    </citation>
    <scope>NUCLEOTIDE SEQUENCE [LARGE SCALE GENOMIC DNA]</scope>
    <source>
        <strain evidence="16">WS_10</strain>
    </source>
</reference>
<dbReference type="GO" id="GO:0016887">
    <property type="term" value="F:ATP hydrolysis activity"/>
    <property type="evidence" value="ECO:0007669"/>
    <property type="project" value="UniProtKB-UniRule"/>
</dbReference>
<dbReference type="GO" id="GO:0006515">
    <property type="term" value="P:protein quality control for misfolded or incompletely synthesized proteins"/>
    <property type="evidence" value="ECO:0007669"/>
    <property type="project" value="UniProtKB-UniRule"/>
</dbReference>
<keyword evidence="4 11" id="KW-0645">Protease</keyword>
<dbReference type="InterPro" id="IPR020578">
    <property type="entry name" value="Aminotrans_V_PyrdxlP_BS"/>
</dbReference>
<sequence>MAKSDPKKSKPRRPRLVSAVPVPAANRLSVARGDERFEFRDRLPLLPLRDVVVFPYMTIPLLVGRLPSINAIEKAVASDRMLFVTAQKRSEIADPSHQELYRVGTVVRVLQLFRLPDGTLRVLVEGLCRVRADRFFWSADHYTVKVDLLPDEGGAGPEVEALVRNVMGLFNDYVHLNRRVPDEVLLTASNIHESTTLAHTLSAHLLLKVAQKQALLEAASVPDRLKRLSQAMTSELEILKLERKIEGQVRSQVHKNQKEFYLNEQLKAIRKELGHQNEFSNELDDLATGIKRARMPREVLAKAMRELDRLAKMSFMSPEATVVRNYLDWLVALPWSKATRDRGDIAAVERILDEDHYGLRKVKERIVEYLAVLKLTSKNRGPILCFVGPPGVGKTSLGKSIARALGRRFVRVALGGVRDEAEIRGHRRTYIGSLPGRILQNLRKAGTKNPVFLLDEVDKLGADFRGDPAAALLEVLDPEQNHTFNDHYLEVDFDLSQVMFVCTANSLYGIPPALIDRMEIIRLPGYLETEKIEIGRSFLVPKQIEAAGLASGDLKIGMPTLKAIVNRYTREAGVRNLEREIASLCRKLAKKKAAGELKGRVTVTPDDLDRYLGPTRYLESQIELKSRIGVANGLAWTEVGGDVLTIEVSILPGKGELLLTGKLGDVMRESGQAAMTYTRSRAAQLGLDKWFYRDVDIHVHIPEGASPKDGPSAGITMCTAVVSALTGVPTRADVAMTGEITLRGAVLPVGGLNEKAVAARRAGIKTVLIPRDNAKDLAEIPEEVREDLEFLLIENMDQVLEKALDRPGSAAHPVTRPRLFTPGPVEIPARILRALSQVPPHHRTEVFRATFKRVSESMRELHQTQGEMFLIGASGTGAMEAAVVNLMSPAQKALVIVGGKFGERWMNLLAAYGVPFEKIDVEWGRAVDPAEVERALSRMPGITAVFSTHSETSTGAIHDIEAIARITRPRGVRLVVDAITSIGIHPFPQDAWGVDIVVCGSQKGLMIPPGLASVSVAPFAANAIENDGLPRFYFDLRKMRKSAPLGETPWTPPVSLVLALEEALAMIAEEGLDNVHLRHKRLAHSIRAGAQALGFKLFAANPSHALTALYPPEGIEASAVVKRLRDVHGIVVAGGQDHLKGKIFRIGHMGCYDLGDVFTMIGALEECVGALGHPAKGGTEAAHHAWASA</sequence>
<dbReference type="Pfam" id="PF00004">
    <property type="entry name" value="AAA"/>
    <property type="match status" value="1"/>
</dbReference>
<dbReference type="PROSITE" id="PS51786">
    <property type="entry name" value="LON_PROTEOLYTIC"/>
    <property type="match status" value="1"/>
</dbReference>
<dbReference type="InterPro" id="IPR003111">
    <property type="entry name" value="Lon_prtase_N"/>
</dbReference>
<comment type="subunit">
    <text evidence="11">Homohexamer. Organized in a ring with a central cavity.</text>
</comment>
<evidence type="ECO:0000256" key="13">
    <source>
        <dbReference type="RuleBase" id="RU000591"/>
    </source>
</evidence>
<dbReference type="PANTHER" id="PTHR10046">
    <property type="entry name" value="ATP DEPENDENT LON PROTEASE FAMILY MEMBER"/>
    <property type="match status" value="1"/>
</dbReference>
<feature type="active site" evidence="11 12">
    <location>
        <position position="755"/>
    </location>
</feature>
<dbReference type="SUPFAM" id="SSF54211">
    <property type="entry name" value="Ribosomal protein S5 domain 2-like"/>
    <property type="match status" value="1"/>
</dbReference>
<keyword evidence="6 11" id="KW-0378">Hydrolase</keyword>
<dbReference type="GO" id="GO:0043565">
    <property type="term" value="F:sequence-specific DNA binding"/>
    <property type="evidence" value="ECO:0007669"/>
    <property type="project" value="UniProtKB-UniRule"/>
</dbReference>
<dbReference type="InterPro" id="IPR008269">
    <property type="entry name" value="Lon_proteolytic"/>
</dbReference>
<dbReference type="SMART" id="SM00464">
    <property type="entry name" value="LON"/>
    <property type="match status" value="1"/>
</dbReference>
<dbReference type="InterPro" id="IPR008268">
    <property type="entry name" value="Peptidase_S16_AS"/>
</dbReference>
<evidence type="ECO:0000256" key="8">
    <source>
        <dbReference type="ARBA" id="ARBA00022840"/>
    </source>
</evidence>
<dbReference type="Gene3D" id="2.30.130.40">
    <property type="entry name" value="LON domain-like"/>
    <property type="match status" value="1"/>
</dbReference>
<gene>
    <name evidence="11" type="primary">lon</name>
    <name evidence="16" type="ORF">E6K80_14980</name>
</gene>
<organism evidence="16 17">
    <name type="scientific">Eiseniibacteriota bacterium</name>
    <dbReference type="NCBI Taxonomy" id="2212470"/>
    <lineage>
        <taxon>Bacteria</taxon>
        <taxon>Candidatus Eiseniibacteriota</taxon>
    </lineage>
</organism>
<dbReference type="InterPro" id="IPR015947">
    <property type="entry name" value="PUA-like_sf"/>
</dbReference>
<dbReference type="Gene3D" id="1.20.5.5270">
    <property type="match status" value="1"/>
</dbReference>
<dbReference type="FunFam" id="1.20.5.5270:FF:000002">
    <property type="entry name" value="Lon protease homolog"/>
    <property type="match status" value="1"/>
</dbReference>
<dbReference type="InterPro" id="IPR015421">
    <property type="entry name" value="PyrdxlP-dep_Trfase_major"/>
</dbReference>
<dbReference type="GO" id="GO:0034605">
    <property type="term" value="P:cellular response to heat"/>
    <property type="evidence" value="ECO:0007669"/>
    <property type="project" value="UniProtKB-UniRule"/>
</dbReference>
<keyword evidence="10 11" id="KW-0346">Stress response</keyword>
<dbReference type="Gene3D" id="3.90.1150.10">
    <property type="entry name" value="Aspartate Aminotransferase, domain 1"/>
    <property type="match status" value="1"/>
</dbReference>
<evidence type="ECO:0000259" key="15">
    <source>
        <dbReference type="PROSITE" id="PS51787"/>
    </source>
</evidence>
<dbReference type="Gene3D" id="3.30.230.10">
    <property type="match status" value="1"/>
</dbReference>
<dbReference type="NCBIfam" id="NF008053">
    <property type="entry name" value="PRK10787.1"/>
    <property type="match status" value="1"/>
</dbReference>
<comment type="catalytic activity">
    <reaction evidence="11 12">
        <text>Hydrolysis of proteins in presence of ATP.</text>
        <dbReference type="EC" id="3.4.21.53"/>
    </reaction>
</comment>
<evidence type="ECO:0000256" key="3">
    <source>
        <dbReference type="ARBA" id="ARBA00022490"/>
    </source>
</evidence>
<dbReference type="InterPro" id="IPR015424">
    <property type="entry name" value="PyrdxlP-dep_Trfase"/>
</dbReference>
<dbReference type="Proteomes" id="UP000319836">
    <property type="component" value="Unassembled WGS sequence"/>
</dbReference>
<dbReference type="PRINTS" id="PR00830">
    <property type="entry name" value="ENDOLAPTASE"/>
</dbReference>
<dbReference type="Pfam" id="PF02190">
    <property type="entry name" value="LON_substr_bdg"/>
    <property type="match status" value="1"/>
</dbReference>
<protein>
    <recommendedName>
        <fullName evidence="11">Lon protease</fullName>
        <ecNumber evidence="11">3.4.21.53</ecNumber>
    </recommendedName>
    <alternativeName>
        <fullName evidence="11">ATP-dependent protease La</fullName>
    </alternativeName>
</protein>
<keyword evidence="3 11" id="KW-0963">Cytoplasm</keyword>
<dbReference type="CDD" id="cd19500">
    <property type="entry name" value="RecA-like_Lon"/>
    <property type="match status" value="1"/>
</dbReference>
<dbReference type="EC" id="3.4.21.53" evidence="11"/>
<comment type="similarity">
    <text evidence="11 12 13">Belongs to the peptidase S16 family.</text>
</comment>
<dbReference type="InterPro" id="IPR003593">
    <property type="entry name" value="AAA+_ATPase"/>
</dbReference>
<dbReference type="GO" id="GO:0004176">
    <property type="term" value="F:ATP-dependent peptidase activity"/>
    <property type="evidence" value="ECO:0007669"/>
    <property type="project" value="UniProtKB-UniRule"/>
</dbReference>
<evidence type="ECO:0000256" key="6">
    <source>
        <dbReference type="ARBA" id="ARBA00022801"/>
    </source>
</evidence>
<dbReference type="InterPro" id="IPR020568">
    <property type="entry name" value="Ribosomal_Su5_D2-typ_SF"/>
</dbReference>
<accession>A0A538TVY1</accession>
<dbReference type="SMART" id="SM00382">
    <property type="entry name" value="AAA"/>
    <property type="match status" value="1"/>
</dbReference>
<comment type="cofactor">
    <cofactor evidence="1">
        <name>pyridoxal 5'-phosphate</name>
        <dbReference type="ChEBI" id="CHEBI:597326"/>
    </cofactor>
</comment>
<evidence type="ECO:0000256" key="5">
    <source>
        <dbReference type="ARBA" id="ARBA00022741"/>
    </source>
</evidence>
<keyword evidence="5 11" id="KW-0547">Nucleotide-binding</keyword>
<feature type="domain" description="Lon N-terminal" evidence="15">
    <location>
        <begin position="43"/>
        <end position="236"/>
    </location>
</feature>
<dbReference type="InterPro" id="IPR027065">
    <property type="entry name" value="Lon_Prtase"/>
</dbReference>
<dbReference type="Gene3D" id="3.40.640.10">
    <property type="entry name" value="Type I PLP-dependent aspartate aminotransferase-like (Major domain)"/>
    <property type="match status" value="1"/>
</dbReference>
<dbReference type="Gene3D" id="1.20.58.1480">
    <property type="match status" value="1"/>
</dbReference>
<evidence type="ECO:0000256" key="2">
    <source>
        <dbReference type="ARBA" id="ARBA00004496"/>
    </source>
</evidence>
<evidence type="ECO:0000256" key="9">
    <source>
        <dbReference type="ARBA" id="ARBA00022898"/>
    </source>
</evidence>
<name>A0A538TVY1_UNCEI</name>
<evidence type="ECO:0000256" key="10">
    <source>
        <dbReference type="ARBA" id="ARBA00023016"/>
    </source>
</evidence>
<dbReference type="InterPro" id="IPR000192">
    <property type="entry name" value="Aminotrans_V_dom"/>
</dbReference>
<comment type="function">
    <text evidence="11">ATP-dependent serine protease that mediates the selective degradation of mutant and abnormal proteins as well as certain short-lived regulatory proteins. Required for cellular homeostasis and for survival from DNA damage and developmental changes induced by stress. Degrades polypeptides processively to yield small peptide fragments that are 5 to 10 amino acids long. Binds to DNA in a double-stranded, site-specific manner.</text>
</comment>
<keyword evidence="8 11" id="KW-0067">ATP-binding</keyword>
<dbReference type="PROSITE" id="PS01046">
    <property type="entry name" value="LON_SER"/>
    <property type="match status" value="1"/>
</dbReference>
<feature type="domain" description="Lon proteolytic" evidence="14">
    <location>
        <begin position="625"/>
        <end position="806"/>
    </location>
</feature>
<dbReference type="GO" id="GO:0005524">
    <property type="term" value="F:ATP binding"/>
    <property type="evidence" value="ECO:0007669"/>
    <property type="project" value="UniProtKB-UniRule"/>
</dbReference>
<keyword evidence="9" id="KW-0663">Pyridoxal phosphate</keyword>
<dbReference type="AlphaFoldDB" id="A0A538TVY1"/>
<dbReference type="SUPFAM" id="SSF88697">
    <property type="entry name" value="PUA domain-like"/>
    <property type="match status" value="1"/>
</dbReference>
<evidence type="ECO:0000256" key="7">
    <source>
        <dbReference type="ARBA" id="ARBA00022825"/>
    </source>
</evidence>
<evidence type="ECO:0000256" key="4">
    <source>
        <dbReference type="ARBA" id="ARBA00022670"/>
    </source>
</evidence>
<dbReference type="Pfam" id="PF00266">
    <property type="entry name" value="Aminotran_5"/>
    <property type="match status" value="1"/>
</dbReference>
<comment type="subcellular location">
    <subcellularLocation>
        <location evidence="2 11">Cytoplasm</location>
    </subcellularLocation>
</comment>
<dbReference type="GO" id="GO:0004252">
    <property type="term" value="F:serine-type endopeptidase activity"/>
    <property type="evidence" value="ECO:0007669"/>
    <property type="project" value="UniProtKB-UniRule"/>
</dbReference>
<dbReference type="Pfam" id="PF05362">
    <property type="entry name" value="Lon_C"/>
    <property type="match status" value="1"/>
</dbReference>
<evidence type="ECO:0000256" key="12">
    <source>
        <dbReference type="PROSITE-ProRule" id="PRU01122"/>
    </source>
</evidence>
<evidence type="ECO:0000256" key="11">
    <source>
        <dbReference type="HAMAP-Rule" id="MF_01973"/>
    </source>
</evidence>
<feature type="binding site" evidence="11">
    <location>
        <begin position="388"/>
        <end position="395"/>
    </location>
    <ligand>
        <name>ATP</name>
        <dbReference type="ChEBI" id="CHEBI:30616"/>
    </ligand>
</feature>
<feature type="active site" evidence="11 12">
    <location>
        <position position="712"/>
    </location>
</feature>
<dbReference type="InterPro" id="IPR015422">
    <property type="entry name" value="PyrdxlP-dep_Trfase_small"/>
</dbReference>
<dbReference type="SUPFAM" id="SSF52540">
    <property type="entry name" value="P-loop containing nucleoside triphosphate hydrolases"/>
    <property type="match status" value="1"/>
</dbReference>
<dbReference type="NCBIfam" id="TIGR00763">
    <property type="entry name" value="lon"/>
    <property type="match status" value="1"/>
</dbReference>
<evidence type="ECO:0000313" key="16">
    <source>
        <dbReference type="EMBL" id="TMQ67786.1"/>
    </source>
</evidence>
<dbReference type="InterPro" id="IPR027417">
    <property type="entry name" value="P-loop_NTPase"/>
</dbReference>